<evidence type="ECO:0000256" key="1">
    <source>
        <dbReference type="SAM" id="Coils"/>
    </source>
</evidence>
<feature type="coiled-coil region" evidence="1">
    <location>
        <begin position="343"/>
        <end position="384"/>
    </location>
</feature>
<comment type="caution">
    <text evidence="2">The sequence shown here is derived from an EMBL/GenBank/DDBJ whole genome shotgun (WGS) entry which is preliminary data.</text>
</comment>
<name>A0A8K1CBD6_PYTOL</name>
<keyword evidence="1" id="KW-0175">Coiled coil</keyword>
<dbReference type="Proteomes" id="UP000794436">
    <property type="component" value="Unassembled WGS sequence"/>
</dbReference>
<dbReference type="Gene3D" id="2.30.29.30">
    <property type="entry name" value="Pleckstrin-homology domain (PH domain)/Phosphotyrosine-binding domain (PTB)"/>
    <property type="match status" value="1"/>
</dbReference>
<evidence type="ECO:0000313" key="2">
    <source>
        <dbReference type="EMBL" id="TMW60010.1"/>
    </source>
</evidence>
<gene>
    <name evidence="2" type="ORF">Poli38472_000052</name>
</gene>
<feature type="coiled-coil region" evidence="1">
    <location>
        <begin position="235"/>
        <end position="276"/>
    </location>
</feature>
<dbReference type="InterPro" id="IPR011993">
    <property type="entry name" value="PH-like_dom_sf"/>
</dbReference>
<proteinExistence type="predicted"/>
<evidence type="ECO:0000313" key="3">
    <source>
        <dbReference type="Proteomes" id="UP000794436"/>
    </source>
</evidence>
<feature type="coiled-coil region" evidence="1">
    <location>
        <begin position="453"/>
        <end position="494"/>
    </location>
</feature>
<sequence length="698" mass="78470">MTLKFCTTLWGSEDGAAQLRLDQLFQTESKPTRQAFKYAKEFQVAFKCGAVTHGLQLRCDPQCAARYYSVVTSVEWGSQTVTYNDKCRSAGNYARIIVEGLHVRSVNHKDVAGLELDDVVRLLEETHKQSKTEEYYVTFADVFSKLLPSTASGPKLKTVGKIVLMAQKTSSSPFVNKTSSNSILVQSGILKRGSIASGRSSRSSSIANGNVDAKVSKWSSLLSGESTPSQSDALAQDLMAKNDDLQAQLRQFKLQVTEQSEERARWEEEQERWSKDKQQLVSWIRSTKMFLGGMDSNSSDTKALEMDLGVISKQMTTLVDEKNELATLQVDYEDRLAQKDSTIDTLHHQKEALELTISELRHEHQDLQQHVEELHTRLVDSQRRQSVVTDQLATVASQRAKESEAFAIVESEMADFDGSVSPRQTAQRRRSSIALLDQITARGDVDERHLSVLRKLVTERNALKTEIDELRVEVACHEANLHTKSQRIAELEQNEAAAQHSIGMEQGCIEGPGATQDVAQNQIDLSKQVALITGKYEAERTARVRIEEALQVLEDKARTKLETHEKEQRYLTQFKQQLAAGIVVTKYGARGNPHPRILFSDPQCRWLSWRKPSDSATTSPRADAKAEVLDLVEVLHGARSETFHLQPPETPARCLSLVFLRPCRTLDLEVENRERATTLVHGFRLLLEEAAEKRKNEE</sequence>
<reference evidence="2" key="1">
    <citation type="submission" date="2019-03" db="EMBL/GenBank/DDBJ databases">
        <title>Long read genome sequence of the mycoparasitic Pythium oligandrum ATCC 38472 isolated from sugarbeet rhizosphere.</title>
        <authorList>
            <person name="Gaulin E."/>
        </authorList>
    </citation>
    <scope>NUCLEOTIDE SEQUENCE</scope>
    <source>
        <strain evidence="2">ATCC 38472_TT</strain>
    </source>
</reference>
<dbReference type="OrthoDB" id="74685at2759"/>
<organism evidence="2 3">
    <name type="scientific">Pythium oligandrum</name>
    <name type="common">Mycoparasitic fungus</name>
    <dbReference type="NCBI Taxonomy" id="41045"/>
    <lineage>
        <taxon>Eukaryota</taxon>
        <taxon>Sar</taxon>
        <taxon>Stramenopiles</taxon>
        <taxon>Oomycota</taxon>
        <taxon>Peronosporomycetes</taxon>
        <taxon>Pythiales</taxon>
        <taxon>Pythiaceae</taxon>
        <taxon>Pythium</taxon>
    </lineage>
</organism>
<dbReference type="EMBL" id="SPLM01000108">
    <property type="protein sequence ID" value="TMW60010.1"/>
    <property type="molecule type" value="Genomic_DNA"/>
</dbReference>
<protein>
    <submittedName>
        <fullName evidence="2">Uncharacterized protein</fullName>
    </submittedName>
</protein>
<dbReference type="AlphaFoldDB" id="A0A8K1CBD6"/>
<keyword evidence="3" id="KW-1185">Reference proteome</keyword>
<accession>A0A8K1CBD6</accession>